<reference evidence="3 4" key="1">
    <citation type="journal article" date="2019" name="Int. J. Syst. Evol. Microbiol.">
        <title>The Global Catalogue of Microorganisms (GCM) 10K type strain sequencing project: providing services to taxonomists for standard genome sequencing and annotation.</title>
        <authorList>
            <consortium name="The Broad Institute Genomics Platform"/>
            <consortium name="The Broad Institute Genome Sequencing Center for Infectious Disease"/>
            <person name="Wu L."/>
            <person name="Ma J."/>
        </authorList>
    </citation>
    <scope>NUCLEOTIDE SEQUENCE [LARGE SCALE GENOMIC DNA]</scope>
    <source>
        <strain evidence="3 4">JCM 12662</strain>
    </source>
</reference>
<dbReference type="InterPro" id="IPR017969">
    <property type="entry name" value="Heavy-metal-associated_CS"/>
</dbReference>
<evidence type="ECO:0000313" key="3">
    <source>
        <dbReference type="EMBL" id="GAA0367792.1"/>
    </source>
</evidence>
<gene>
    <name evidence="3" type="ORF">GCM10008932_19560</name>
</gene>
<name>A0ABN0XM54_9LACT</name>
<dbReference type="SUPFAM" id="SSF55008">
    <property type="entry name" value="HMA, heavy metal-associated domain"/>
    <property type="match status" value="1"/>
</dbReference>
<dbReference type="PROSITE" id="PS01047">
    <property type="entry name" value="HMA_1"/>
    <property type="match status" value="1"/>
</dbReference>
<organism evidence="3 4">
    <name type="scientific">Alkalibacterium iburiense</name>
    <dbReference type="NCBI Taxonomy" id="290589"/>
    <lineage>
        <taxon>Bacteria</taxon>
        <taxon>Bacillati</taxon>
        <taxon>Bacillota</taxon>
        <taxon>Bacilli</taxon>
        <taxon>Lactobacillales</taxon>
        <taxon>Carnobacteriaceae</taxon>
        <taxon>Alkalibacterium</taxon>
    </lineage>
</organism>
<accession>A0ABN0XM54</accession>
<keyword evidence="4" id="KW-1185">Reference proteome</keyword>
<dbReference type="InterPro" id="IPR036163">
    <property type="entry name" value="HMA_dom_sf"/>
</dbReference>
<dbReference type="EMBL" id="BAAACW010000128">
    <property type="protein sequence ID" value="GAA0367792.1"/>
    <property type="molecule type" value="Genomic_DNA"/>
</dbReference>
<dbReference type="InterPro" id="IPR006121">
    <property type="entry name" value="HMA_dom"/>
</dbReference>
<evidence type="ECO:0000256" key="1">
    <source>
        <dbReference type="ARBA" id="ARBA00022723"/>
    </source>
</evidence>
<proteinExistence type="predicted"/>
<comment type="caution">
    <text evidence="3">The sequence shown here is derived from an EMBL/GenBank/DDBJ whole genome shotgun (WGS) entry which is preliminary data.</text>
</comment>
<dbReference type="Pfam" id="PF00403">
    <property type="entry name" value="HMA"/>
    <property type="match status" value="1"/>
</dbReference>
<dbReference type="Gene3D" id="3.30.70.100">
    <property type="match status" value="1"/>
</dbReference>
<dbReference type="CDD" id="cd00371">
    <property type="entry name" value="HMA"/>
    <property type="match status" value="1"/>
</dbReference>
<evidence type="ECO:0000313" key="4">
    <source>
        <dbReference type="Proteomes" id="UP001501166"/>
    </source>
</evidence>
<protein>
    <submittedName>
        <fullName evidence="3">Heavy-metal-associated domain-containing protein</fullName>
    </submittedName>
</protein>
<evidence type="ECO:0000259" key="2">
    <source>
        <dbReference type="PROSITE" id="PS50846"/>
    </source>
</evidence>
<keyword evidence="1" id="KW-0479">Metal-binding</keyword>
<sequence length="77" mass="8449">MYNATIRLETLACPSCMQKIESAVKGLKGVDKDSVKVLFNSSKVKTTFDADAIAIKDIEKAIEDLGYPVIKSRIKEA</sequence>
<dbReference type="RefSeq" id="WP_343756184.1">
    <property type="nucleotide sequence ID" value="NZ_BAAACW010000128.1"/>
</dbReference>
<feature type="domain" description="HMA" evidence="2">
    <location>
        <begin position="2"/>
        <end position="70"/>
    </location>
</feature>
<dbReference type="Proteomes" id="UP001501166">
    <property type="component" value="Unassembled WGS sequence"/>
</dbReference>
<dbReference type="PROSITE" id="PS50846">
    <property type="entry name" value="HMA_2"/>
    <property type="match status" value="1"/>
</dbReference>